<keyword evidence="3 6" id="KW-1133">Transmembrane helix</keyword>
<protein>
    <recommendedName>
        <fullName evidence="7">Polycystin cation channel PKD1/PKD2 domain-containing protein</fullName>
    </recommendedName>
</protein>
<name>A0A1Y1I054_KLENI</name>
<accession>A0A1Y1I054</accession>
<dbReference type="InterPro" id="IPR013122">
    <property type="entry name" value="PKD1_2_channel"/>
</dbReference>
<feature type="region of interest" description="Disordered" evidence="5">
    <location>
        <begin position="1"/>
        <end position="42"/>
    </location>
</feature>
<dbReference type="Pfam" id="PF08016">
    <property type="entry name" value="PKD_channel"/>
    <property type="match status" value="1"/>
</dbReference>
<evidence type="ECO:0000313" key="8">
    <source>
        <dbReference type="EMBL" id="GAQ81488.1"/>
    </source>
</evidence>
<feature type="transmembrane region" description="Helical" evidence="6">
    <location>
        <begin position="112"/>
        <end position="133"/>
    </location>
</feature>
<keyword evidence="4 6" id="KW-0472">Membrane</keyword>
<feature type="transmembrane region" description="Helical" evidence="6">
    <location>
        <begin position="606"/>
        <end position="627"/>
    </location>
</feature>
<evidence type="ECO:0000259" key="7">
    <source>
        <dbReference type="Pfam" id="PF08016"/>
    </source>
</evidence>
<dbReference type="Proteomes" id="UP000054558">
    <property type="component" value="Unassembled WGS sequence"/>
</dbReference>
<evidence type="ECO:0000256" key="4">
    <source>
        <dbReference type="ARBA" id="ARBA00023136"/>
    </source>
</evidence>
<gene>
    <name evidence="8" type="ORF">KFL_000810290</name>
</gene>
<dbReference type="GO" id="GO:0016020">
    <property type="term" value="C:membrane"/>
    <property type="evidence" value="ECO:0007669"/>
    <property type="project" value="UniProtKB-SubCell"/>
</dbReference>
<keyword evidence="2 6" id="KW-0812">Transmembrane</keyword>
<evidence type="ECO:0000256" key="3">
    <source>
        <dbReference type="ARBA" id="ARBA00022989"/>
    </source>
</evidence>
<comment type="subcellular location">
    <subcellularLocation>
        <location evidence="1">Membrane</location>
        <topology evidence="1">Multi-pass membrane protein</topology>
    </subcellularLocation>
</comment>
<dbReference type="STRING" id="105231.A0A1Y1I054"/>
<keyword evidence="9" id="KW-1185">Reference proteome</keyword>
<evidence type="ECO:0000256" key="5">
    <source>
        <dbReference type="SAM" id="MobiDB-lite"/>
    </source>
</evidence>
<feature type="transmembrane region" description="Helical" evidence="6">
    <location>
        <begin position="761"/>
        <end position="783"/>
    </location>
</feature>
<evidence type="ECO:0000256" key="6">
    <source>
        <dbReference type="SAM" id="Phobius"/>
    </source>
</evidence>
<evidence type="ECO:0000313" key="9">
    <source>
        <dbReference type="Proteomes" id="UP000054558"/>
    </source>
</evidence>
<dbReference type="OMA" id="AMLWVEH"/>
<feature type="transmembrane region" description="Helical" evidence="6">
    <location>
        <begin position="829"/>
        <end position="854"/>
    </location>
</feature>
<dbReference type="AlphaFoldDB" id="A0A1Y1I054"/>
<dbReference type="Gene3D" id="1.10.287.70">
    <property type="match status" value="1"/>
</dbReference>
<organism evidence="8 9">
    <name type="scientific">Klebsormidium nitens</name>
    <name type="common">Green alga</name>
    <name type="synonym">Ulothrix nitens</name>
    <dbReference type="NCBI Taxonomy" id="105231"/>
    <lineage>
        <taxon>Eukaryota</taxon>
        <taxon>Viridiplantae</taxon>
        <taxon>Streptophyta</taxon>
        <taxon>Klebsormidiophyceae</taxon>
        <taxon>Klebsormidiales</taxon>
        <taxon>Klebsormidiaceae</taxon>
        <taxon>Klebsormidium</taxon>
    </lineage>
</organism>
<dbReference type="PANTHER" id="PTHR10877:SF183">
    <property type="entry name" value="AT14535P-RELATED"/>
    <property type="match status" value="1"/>
</dbReference>
<sequence length="1065" mass="119082">MDPPKVSFEAPGVRSQTQRSVTATNSGLSRTPSDQLPEQARSSRVQFSDLSKRLLTKARRGATSFVFSDRMNSEKLDRYGLGPIAYEELPDEEVLAALAAEHEFRVRYTCKGLELCCFMLFGLVFFVAVALQIRAAHSFGVNNTIFSRLPLDPYSGGLLKEFPSMDSLVNWVNTSLVSNIWMDPGCGNGVCDYPMELPGGIYADRGCPEDCGDVRDASVQVLLSGEAAAAYLKSTATYPIQMCWTFGGASDCIEGTPQPVQLLFKDSILIQIDYFLNESPDATWHIIVPFGGQEAQVSLASREQTVLVFGGPNGYTHIPQIKTWWLWPSDGNRTVVLDGRALLDNVEAADACVSLGFNYTVQCQVPFAGTILPPADGCCVGLNNQTIALEGINPRKLYQQLLLTTPRVIGAADKQSNRVIAGLLFRQSRRAYSKKECGDFQHIYNKTGQFFYHAYGNRYGVVDPWCEHYPVDPRAPFGIDPVFLPSSSLYNANLSALDYYKPEEISSLTGLPYAFYERESKAAGKGFNVLLDINLSAQRAQDWFTYLVDGRFFHRQTDEVSIQLLTFNGVYRLFSVMDVQIQFTDAESLTIVPRVDSLTVPDYGTVAWIFQGLFFLGVIFLVISDVTRILNFIRRGRFLKAYRKPGRWVVTLSNLAFIASIGLWAALLVKIDNFMPKARFNVYNDLNAPARYTQLAADPSGADELMSTFDEVWSIVRVKKAYVTLTGVNMILLFIRALGLMHFHPRLGMVTRTLQAAFPDLVAFFVIWCIFMTVYAFMGMLVFGDNVRQLSTFWLALNQCFVMSLGDVSVNQALLDVATTIWDKIPSRIYFWSFNFLGTFIILQFLVAIVVDVLQVVRNEYARLEEQTLDWNVELNWLLGHWRHIRSVGVLRSLVLAYRAEQRAAQEGVESDHSWLDCGCWARGKKKADAAAKSNDNHGHSARGHDWRNNVLVVNGVEVPQAQVKRMLERLLLEKECRKGGVCDAELSRLTEYVVACFGDAPSPEDPEGGATNHTGVLTKDVATRDKDALALIDEFLTEIRGKLMSNQDARAKMLEGEGEGEEDE</sequence>
<dbReference type="EMBL" id="DF237030">
    <property type="protein sequence ID" value="GAQ81488.1"/>
    <property type="molecule type" value="Genomic_DNA"/>
</dbReference>
<feature type="transmembrane region" description="Helical" evidence="6">
    <location>
        <begin position="721"/>
        <end position="740"/>
    </location>
</feature>
<reference evidence="8 9" key="1">
    <citation type="journal article" date="2014" name="Nat. Commun.">
        <title>Klebsormidium flaccidum genome reveals primary factors for plant terrestrial adaptation.</title>
        <authorList>
            <person name="Hori K."/>
            <person name="Maruyama F."/>
            <person name="Fujisawa T."/>
            <person name="Togashi T."/>
            <person name="Yamamoto N."/>
            <person name="Seo M."/>
            <person name="Sato S."/>
            <person name="Yamada T."/>
            <person name="Mori H."/>
            <person name="Tajima N."/>
            <person name="Moriyama T."/>
            <person name="Ikeuchi M."/>
            <person name="Watanabe M."/>
            <person name="Wada H."/>
            <person name="Kobayashi K."/>
            <person name="Saito M."/>
            <person name="Masuda T."/>
            <person name="Sasaki-Sekimoto Y."/>
            <person name="Mashiguchi K."/>
            <person name="Awai K."/>
            <person name="Shimojima M."/>
            <person name="Masuda S."/>
            <person name="Iwai M."/>
            <person name="Nobusawa T."/>
            <person name="Narise T."/>
            <person name="Kondo S."/>
            <person name="Saito H."/>
            <person name="Sato R."/>
            <person name="Murakawa M."/>
            <person name="Ihara Y."/>
            <person name="Oshima-Yamada Y."/>
            <person name="Ohtaka K."/>
            <person name="Satoh M."/>
            <person name="Sonobe K."/>
            <person name="Ishii M."/>
            <person name="Ohtani R."/>
            <person name="Kanamori-Sato M."/>
            <person name="Honoki R."/>
            <person name="Miyazaki D."/>
            <person name="Mochizuki H."/>
            <person name="Umetsu J."/>
            <person name="Higashi K."/>
            <person name="Shibata D."/>
            <person name="Kamiya Y."/>
            <person name="Sato N."/>
            <person name="Nakamura Y."/>
            <person name="Tabata S."/>
            <person name="Ida S."/>
            <person name="Kurokawa K."/>
            <person name="Ohta H."/>
        </authorList>
    </citation>
    <scope>NUCLEOTIDE SEQUENCE [LARGE SCALE GENOMIC DNA]</scope>
    <source>
        <strain evidence="8 9">NIES-2285</strain>
    </source>
</reference>
<feature type="transmembrane region" description="Helical" evidence="6">
    <location>
        <begin position="648"/>
        <end position="669"/>
    </location>
</feature>
<dbReference type="InterPro" id="IPR051223">
    <property type="entry name" value="Polycystin"/>
</dbReference>
<evidence type="ECO:0000256" key="1">
    <source>
        <dbReference type="ARBA" id="ARBA00004141"/>
    </source>
</evidence>
<dbReference type="PANTHER" id="PTHR10877">
    <property type="entry name" value="POLYCYSTIN FAMILY MEMBER"/>
    <property type="match status" value="1"/>
</dbReference>
<proteinExistence type="predicted"/>
<evidence type="ECO:0000256" key="2">
    <source>
        <dbReference type="ARBA" id="ARBA00022692"/>
    </source>
</evidence>
<dbReference type="OrthoDB" id="2017723at2759"/>
<feature type="domain" description="Polycystin cation channel PKD1/PKD2" evidence="7">
    <location>
        <begin position="712"/>
        <end position="854"/>
    </location>
</feature>
<feature type="compositionally biased region" description="Polar residues" evidence="5">
    <location>
        <begin position="14"/>
        <end position="42"/>
    </location>
</feature>